<proteinExistence type="predicted"/>
<dbReference type="Gene3D" id="3.40.630.30">
    <property type="match status" value="1"/>
</dbReference>
<dbReference type="Proteomes" id="UP000093355">
    <property type="component" value="Unassembled WGS sequence"/>
</dbReference>
<dbReference type="PROSITE" id="PS51186">
    <property type="entry name" value="GNAT"/>
    <property type="match status" value="1"/>
</dbReference>
<dbReference type="SUPFAM" id="SSF55729">
    <property type="entry name" value="Acyl-CoA N-acyltransferases (Nat)"/>
    <property type="match status" value="1"/>
</dbReference>
<feature type="region of interest" description="Disordered" evidence="1">
    <location>
        <begin position="160"/>
        <end position="181"/>
    </location>
</feature>
<dbReference type="InterPro" id="IPR051908">
    <property type="entry name" value="Ribosomal_N-acetyltransferase"/>
</dbReference>
<dbReference type="InterPro" id="IPR016181">
    <property type="entry name" value="Acyl_CoA_acyltransferase"/>
</dbReference>
<name>A0A1B9NG12_9MICO</name>
<dbReference type="EMBL" id="LXMD01000012">
    <property type="protein sequence ID" value="OCG75520.1"/>
    <property type="molecule type" value="Genomic_DNA"/>
</dbReference>
<dbReference type="PANTHER" id="PTHR43441:SF10">
    <property type="entry name" value="ACETYLTRANSFERASE"/>
    <property type="match status" value="1"/>
</dbReference>
<comment type="caution">
    <text evidence="2">The sequence shown here is derived from an EMBL/GenBank/DDBJ whole genome shotgun (WGS) entry which is preliminary data.</text>
</comment>
<dbReference type="InterPro" id="IPR000182">
    <property type="entry name" value="GNAT_dom"/>
</dbReference>
<gene>
    <name evidence="2" type="ORF">A7J15_00165</name>
</gene>
<dbReference type="GO" id="GO:1990189">
    <property type="term" value="F:protein N-terminal-serine acetyltransferase activity"/>
    <property type="evidence" value="ECO:0007669"/>
    <property type="project" value="TreeGrafter"/>
</dbReference>
<dbReference type="GO" id="GO:0008999">
    <property type="term" value="F:protein-N-terminal-alanine acetyltransferase activity"/>
    <property type="evidence" value="ECO:0007669"/>
    <property type="project" value="TreeGrafter"/>
</dbReference>
<feature type="compositionally biased region" description="Basic and acidic residues" evidence="1">
    <location>
        <begin position="160"/>
        <end position="169"/>
    </location>
</feature>
<evidence type="ECO:0000313" key="2">
    <source>
        <dbReference type="EMBL" id="OCG75520.1"/>
    </source>
</evidence>
<dbReference type="Pfam" id="PF13302">
    <property type="entry name" value="Acetyltransf_3"/>
    <property type="match status" value="1"/>
</dbReference>
<dbReference type="AlphaFoldDB" id="A0A1B9NG12"/>
<evidence type="ECO:0000313" key="3">
    <source>
        <dbReference type="Proteomes" id="UP000093355"/>
    </source>
</evidence>
<dbReference type="OrthoDB" id="2061990at2"/>
<evidence type="ECO:0000256" key="1">
    <source>
        <dbReference type="SAM" id="MobiDB-lite"/>
    </source>
</evidence>
<dbReference type="STRING" id="904291.A7J15_00165"/>
<keyword evidence="2" id="KW-0808">Transferase</keyword>
<keyword evidence="3" id="KW-1185">Reference proteome</keyword>
<protein>
    <submittedName>
        <fullName evidence="2">GNAT family acetyltransferase</fullName>
    </submittedName>
</protein>
<sequence length="181" mass="19631">MTTDEGVWLRPLRRDDAGGVLAAFRSNADMARQGDVTTPADAERYVENLLAPASAHRPWAVATGDGLAGLVCVSVDAKNRNGWFSYWMATAARGHGWMRRAAATVADWALTDGGLERLELGHRVNNPASGAVARAAGFVKEGTERAKFLVDGRRIDVDTYGRLRTDPPPRYEPLPMRGGAR</sequence>
<reference evidence="2 3" key="1">
    <citation type="submission" date="2016-05" db="EMBL/GenBank/DDBJ databases">
        <authorList>
            <person name="Lavstsen T."/>
            <person name="Jespersen J.S."/>
        </authorList>
    </citation>
    <scope>NUCLEOTIDE SEQUENCE [LARGE SCALE GENOMIC DNA]</scope>
    <source>
        <strain evidence="2 3">YLB-01</strain>
    </source>
</reference>
<dbReference type="PANTHER" id="PTHR43441">
    <property type="entry name" value="RIBOSOMAL-PROTEIN-SERINE ACETYLTRANSFERASE"/>
    <property type="match status" value="1"/>
</dbReference>
<dbReference type="GO" id="GO:0005737">
    <property type="term" value="C:cytoplasm"/>
    <property type="evidence" value="ECO:0007669"/>
    <property type="project" value="TreeGrafter"/>
</dbReference>
<organism evidence="2 3">
    <name type="scientific">Microbacterium sediminis</name>
    <dbReference type="NCBI Taxonomy" id="904291"/>
    <lineage>
        <taxon>Bacteria</taxon>
        <taxon>Bacillati</taxon>
        <taxon>Actinomycetota</taxon>
        <taxon>Actinomycetes</taxon>
        <taxon>Micrococcales</taxon>
        <taxon>Microbacteriaceae</taxon>
        <taxon>Microbacterium</taxon>
    </lineage>
</organism>
<dbReference type="RefSeq" id="WP_067022608.1">
    <property type="nucleotide sequence ID" value="NZ_CP038256.1"/>
</dbReference>
<accession>A0A1B9NG12</accession>